<organism evidence="1 2">
    <name type="scientific">Sphingomonas glacialis</name>
    <dbReference type="NCBI Taxonomy" id="658225"/>
    <lineage>
        <taxon>Bacteria</taxon>
        <taxon>Pseudomonadati</taxon>
        <taxon>Pseudomonadota</taxon>
        <taxon>Alphaproteobacteria</taxon>
        <taxon>Sphingomonadales</taxon>
        <taxon>Sphingomonadaceae</taxon>
        <taxon>Sphingomonas</taxon>
    </lineage>
</organism>
<protein>
    <recommendedName>
        <fullName evidence="3">Sulfotransferase family protein</fullName>
    </recommendedName>
</protein>
<accession>A0A502G298</accession>
<dbReference type="EMBL" id="RCZC01000002">
    <property type="protein sequence ID" value="TPG55173.1"/>
    <property type="molecule type" value="Genomic_DNA"/>
</dbReference>
<dbReference type="SUPFAM" id="SSF52540">
    <property type="entry name" value="P-loop containing nucleoside triphosphate hydrolases"/>
    <property type="match status" value="1"/>
</dbReference>
<keyword evidence="2" id="KW-1185">Reference proteome</keyword>
<comment type="caution">
    <text evidence="1">The sequence shown here is derived from an EMBL/GenBank/DDBJ whole genome shotgun (WGS) entry which is preliminary data.</text>
</comment>
<dbReference type="InterPro" id="IPR027417">
    <property type="entry name" value="P-loop_NTPase"/>
</dbReference>
<evidence type="ECO:0000313" key="2">
    <source>
        <dbReference type="Proteomes" id="UP000319931"/>
    </source>
</evidence>
<dbReference type="OrthoDB" id="7444642at2"/>
<dbReference type="InterPro" id="IPR005331">
    <property type="entry name" value="Sulfotransferase"/>
</dbReference>
<name>A0A502G298_9SPHN</name>
<dbReference type="Pfam" id="PF03567">
    <property type="entry name" value="Sulfotransfer_2"/>
    <property type="match status" value="1"/>
</dbReference>
<gene>
    <name evidence="1" type="ORF">EAH76_11495</name>
</gene>
<dbReference type="AlphaFoldDB" id="A0A502G298"/>
<evidence type="ECO:0000313" key="1">
    <source>
        <dbReference type="EMBL" id="TPG55173.1"/>
    </source>
</evidence>
<evidence type="ECO:0008006" key="3">
    <source>
        <dbReference type="Google" id="ProtNLM"/>
    </source>
</evidence>
<reference evidence="1 2" key="1">
    <citation type="journal article" date="2019" name="Environ. Microbiol.">
        <title>Species interactions and distinct microbial communities in high Arctic permafrost affected cryosols are associated with the CH4 and CO2 gas fluxes.</title>
        <authorList>
            <person name="Altshuler I."/>
            <person name="Hamel J."/>
            <person name="Turney S."/>
            <person name="Magnuson E."/>
            <person name="Levesque R."/>
            <person name="Greer C."/>
            <person name="Whyte L.G."/>
        </authorList>
    </citation>
    <scope>NUCLEOTIDE SEQUENCE [LARGE SCALE GENOMIC DNA]</scope>
    <source>
        <strain evidence="1 2">E6.1</strain>
    </source>
</reference>
<sequence length="231" mass="25714">MTTIAYIHIPKCAGTTMVSVVNRLDLKWWHVPAGVYVAEYDAFIGNYETSLREDASAKISDEYDLILGHFSQRDVIRSIGSESGLRFATTLRDPVERLVSEYYYSISKTHNGADATRRLFPTFRDFVTTNTETEVIARFLESYRGEPADRIADRLVNLYAFVGFTDRLTASVDALAKLFGRSPPAEIGLANVTADKPATIDSDLVEIIHDRNARDVAIFNAVKLALASDPV</sequence>
<dbReference type="Proteomes" id="UP000319931">
    <property type="component" value="Unassembled WGS sequence"/>
</dbReference>
<proteinExistence type="predicted"/>
<dbReference type="Gene3D" id="3.40.50.300">
    <property type="entry name" value="P-loop containing nucleotide triphosphate hydrolases"/>
    <property type="match status" value="1"/>
</dbReference>
<dbReference type="GO" id="GO:0008146">
    <property type="term" value="F:sulfotransferase activity"/>
    <property type="evidence" value="ECO:0007669"/>
    <property type="project" value="InterPro"/>
</dbReference>
<dbReference type="GO" id="GO:0016020">
    <property type="term" value="C:membrane"/>
    <property type="evidence" value="ECO:0007669"/>
    <property type="project" value="InterPro"/>
</dbReference>
<dbReference type="RefSeq" id="WP_140850303.1">
    <property type="nucleotide sequence ID" value="NZ_RCZC01000002.1"/>
</dbReference>